<dbReference type="Proteomes" id="UP000008181">
    <property type="component" value="Chromosome 2"/>
</dbReference>
<evidence type="ECO:0000256" key="1">
    <source>
        <dbReference type="SAM" id="MobiDB-lite"/>
    </source>
</evidence>
<name>G2R468_THETT</name>
<dbReference type="AlphaFoldDB" id="G2R468"/>
<proteinExistence type="predicted"/>
<evidence type="ECO:0000313" key="2">
    <source>
        <dbReference type="EMBL" id="AEO65210.1"/>
    </source>
</evidence>
<sequence>MDADGDKTAAPAMDLRALLRGIDPRAGEQQQQQQQQPAAAWLGQGQGLGQGRDEGQGYEGVARPPY</sequence>
<reference evidence="2 3" key="1">
    <citation type="journal article" date="2011" name="Nat. Biotechnol.">
        <title>Comparative genomic analysis of the thermophilic biomass-degrading fungi Myceliophthora thermophila and Thielavia terrestris.</title>
        <authorList>
            <person name="Berka R.M."/>
            <person name="Grigoriev I.V."/>
            <person name="Otillar R."/>
            <person name="Salamov A."/>
            <person name="Grimwood J."/>
            <person name="Reid I."/>
            <person name="Ishmael N."/>
            <person name="John T."/>
            <person name="Darmond C."/>
            <person name="Moisan M.-C."/>
            <person name="Henrissat B."/>
            <person name="Coutinho P.M."/>
            <person name="Lombard V."/>
            <person name="Natvig D.O."/>
            <person name="Lindquist E."/>
            <person name="Schmutz J."/>
            <person name="Lucas S."/>
            <person name="Harris P."/>
            <person name="Powlowski J."/>
            <person name="Bellemare A."/>
            <person name="Taylor D."/>
            <person name="Butler G."/>
            <person name="de Vries R.P."/>
            <person name="Allijn I.E."/>
            <person name="van den Brink J."/>
            <person name="Ushinsky S."/>
            <person name="Storms R."/>
            <person name="Powell A.J."/>
            <person name="Paulsen I.T."/>
            <person name="Elbourne L.D.H."/>
            <person name="Baker S.E."/>
            <person name="Magnuson J."/>
            <person name="LaBoissiere S."/>
            <person name="Clutterbuck A.J."/>
            <person name="Martinez D."/>
            <person name="Wogulis M."/>
            <person name="de Leon A.L."/>
            <person name="Rey M.W."/>
            <person name="Tsang A."/>
        </authorList>
    </citation>
    <scope>NUCLEOTIDE SEQUENCE [LARGE SCALE GENOMIC DNA]</scope>
    <source>
        <strain evidence="3">ATCC 38088 / NRRL 8126</strain>
    </source>
</reference>
<dbReference type="KEGG" id="ttt:THITE_2111984"/>
<dbReference type="RefSeq" id="XP_003651546.1">
    <property type="nucleotide sequence ID" value="XM_003651498.1"/>
</dbReference>
<dbReference type="HOGENOM" id="CLU_2832961_0_0_1"/>
<dbReference type="EMBL" id="CP003010">
    <property type="protein sequence ID" value="AEO65210.1"/>
    <property type="molecule type" value="Genomic_DNA"/>
</dbReference>
<accession>G2R468</accession>
<feature type="region of interest" description="Disordered" evidence="1">
    <location>
        <begin position="1"/>
        <end position="66"/>
    </location>
</feature>
<organism evidence="2 3">
    <name type="scientific">Thermothielavioides terrestris (strain ATCC 38088 / NRRL 8126)</name>
    <name type="common">Thielavia terrestris</name>
    <dbReference type="NCBI Taxonomy" id="578455"/>
    <lineage>
        <taxon>Eukaryota</taxon>
        <taxon>Fungi</taxon>
        <taxon>Dikarya</taxon>
        <taxon>Ascomycota</taxon>
        <taxon>Pezizomycotina</taxon>
        <taxon>Sordariomycetes</taxon>
        <taxon>Sordariomycetidae</taxon>
        <taxon>Sordariales</taxon>
        <taxon>Chaetomiaceae</taxon>
        <taxon>Thermothielavioides</taxon>
        <taxon>Thermothielavioides terrestris</taxon>
    </lineage>
</organism>
<feature type="compositionally biased region" description="Low complexity" evidence="1">
    <location>
        <begin position="27"/>
        <end position="43"/>
    </location>
</feature>
<gene>
    <name evidence="2" type="ORF">THITE_2111984</name>
</gene>
<evidence type="ECO:0000313" key="3">
    <source>
        <dbReference type="Proteomes" id="UP000008181"/>
    </source>
</evidence>
<dbReference type="GeneID" id="11518770"/>
<keyword evidence="3" id="KW-1185">Reference proteome</keyword>
<protein>
    <submittedName>
        <fullName evidence="2">Uncharacterized protein</fullName>
    </submittedName>
</protein>